<dbReference type="InterPro" id="IPR024516">
    <property type="entry name" value="Mce_C"/>
</dbReference>
<dbReference type="GO" id="GO:0051701">
    <property type="term" value="P:biological process involved in interaction with host"/>
    <property type="evidence" value="ECO:0007669"/>
    <property type="project" value="TreeGrafter"/>
</dbReference>
<dbReference type="Pfam" id="PF11887">
    <property type="entry name" value="Mce4_CUP1"/>
    <property type="match status" value="1"/>
</dbReference>
<dbReference type="Proteomes" id="UP000191040">
    <property type="component" value="Chromosome I"/>
</dbReference>
<dbReference type="GO" id="GO:0005576">
    <property type="term" value="C:extracellular region"/>
    <property type="evidence" value="ECO:0007669"/>
    <property type="project" value="TreeGrafter"/>
</dbReference>
<dbReference type="Pfam" id="PF02470">
    <property type="entry name" value="MlaD"/>
    <property type="match status" value="1"/>
</dbReference>
<evidence type="ECO:0000313" key="5">
    <source>
        <dbReference type="Proteomes" id="UP000191040"/>
    </source>
</evidence>
<gene>
    <name evidence="4" type="ORF">SAMN06295964_1803</name>
</gene>
<dbReference type="EMBL" id="LT796768">
    <property type="protein sequence ID" value="SKB07743.1"/>
    <property type="molecule type" value="Genomic_DNA"/>
</dbReference>
<dbReference type="RefSeq" id="WP_078699834.1">
    <property type="nucleotide sequence ID" value="NZ_LT796768.1"/>
</dbReference>
<feature type="domain" description="Mce/MlaD" evidence="2">
    <location>
        <begin position="43"/>
        <end position="119"/>
    </location>
</feature>
<organism evidence="4 5">
    <name type="scientific">Aeromicrobium choanae</name>
    <dbReference type="NCBI Taxonomy" id="1736691"/>
    <lineage>
        <taxon>Bacteria</taxon>
        <taxon>Bacillati</taxon>
        <taxon>Actinomycetota</taxon>
        <taxon>Actinomycetes</taxon>
        <taxon>Propionibacteriales</taxon>
        <taxon>Nocardioidaceae</taxon>
        <taxon>Aeromicrobium</taxon>
    </lineage>
</organism>
<feature type="transmembrane region" description="Helical" evidence="1">
    <location>
        <begin position="12"/>
        <end position="35"/>
    </location>
</feature>
<dbReference type="InterPro" id="IPR005693">
    <property type="entry name" value="Mce"/>
</dbReference>
<dbReference type="AlphaFoldDB" id="A0A1T4Z1H9"/>
<name>A0A1T4Z1H9_9ACTN</name>
<proteinExistence type="predicted"/>
<keyword evidence="1" id="KW-0812">Transmembrane</keyword>
<evidence type="ECO:0000313" key="4">
    <source>
        <dbReference type="EMBL" id="SKB07743.1"/>
    </source>
</evidence>
<evidence type="ECO:0000259" key="2">
    <source>
        <dbReference type="Pfam" id="PF02470"/>
    </source>
</evidence>
<keyword evidence="1" id="KW-0472">Membrane</keyword>
<keyword evidence="5" id="KW-1185">Reference proteome</keyword>
<keyword evidence="1" id="KW-1133">Transmembrane helix</keyword>
<evidence type="ECO:0000259" key="3">
    <source>
        <dbReference type="Pfam" id="PF11887"/>
    </source>
</evidence>
<reference evidence="5" key="1">
    <citation type="submission" date="2017-02" db="EMBL/GenBank/DDBJ databases">
        <authorList>
            <person name="Varghese N."/>
            <person name="Submissions S."/>
        </authorList>
    </citation>
    <scope>NUCLEOTIDE SEQUENCE [LARGE SCALE GENOMIC DNA]</scope>
    <source>
        <strain evidence="5">9H-4</strain>
    </source>
</reference>
<protein>
    <submittedName>
        <fullName evidence="4">Phospholipid/cholesterol/gamma-HCH transport system substrate-binding protein</fullName>
    </submittedName>
</protein>
<dbReference type="PANTHER" id="PTHR33371:SF17">
    <property type="entry name" value="MCE-FAMILY PROTEIN MCE1B"/>
    <property type="match status" value="1"/>
</dbReference>
<dbReference type="InterPro" id="IPR003399">
    <property type="entry name" value="Mce/MlaD"/>
</dbReference>
<dbReference type="STRING" id="1736691.SAMN06295964_1803"/>
<feature type="domain" description="Mammalian cell entry C-terminal" evidence="3">
    <location>
        <begin position="125"/>
        <end position="280"/>
    </location>
</feature>
<accession>A0A1T4Z1H9</accession>
<dbReference type="InterPro" id="IPR052336">
    <property type="entry name" value="MlaD_Phospholipid_Transporter"/>
</dbReference>
<dbReference type="OrthoDB" id="338143at2"/>
<dbReference type="NCBIfam" id="TIGR00996">
    <property type="entry name" value="Mtu_fam_mce"/>
    <property type="match status" value="1"/>
</dbReference>
<sequence>MARTGMDRQTATAFVKLMTFLVVTGVMTAMLVAVIGNKSFERTATYKAVFSDVTSLVKGDDVRIAGVRVGNVSDVRVHSGSTAEVTFSVDSDVTLTQSTQVALRYRNMIGQRYLSLSEGTAGAPGRLEEGETIGLDRTTPALDLTDLFGGFKPLFEALSPEDTNQLAYELIQVFQGESGTVESLLSHTASLTTTLADRDELIGSVIENLTVVLTSFNERDTELSSAISTLQQLISGLKDDREVLTGSLDDISVLTGETAGLLDDIGPAVTADIKELRKLTSQIGTQKARRDLDRTLQILPIKIDRIGRTGQYGSFFNFFVCDIGVNGKVPSLNGVPGWEKTRTFKTTKRVTVTGSGVNRCR</sequence>
<evidence type="ECO:0000256" key="1">
    <source>
        <dbReference type="SAM" id="Phobius"/>
    </source>
</evidence>
<dbReference type="PANTHER" id="PTHR33371">
    <property type="entry name" value="INTERMEMBRANE PHOSPHOLIPID TRANSPORT SYSTEM BINDING PROTEIN MLAD-RELATED"/>
    <property type="match status" value="1"/>
</dbReference>